<sequence length="104" mass="10754">MASATCIAHYQYYDYIHICAKVTAASGAVVNYTIFGLMKDGKVIAETETNDDDNADRSSVQVIVQLAAGESLWVQKIGGGGHSISGGGVASTFGGFLLRAGAHG</sequence>
<dbReference type="Gene3D" id="2.60.120.40">
    <property type="match status" value="1"/>
</dbReference>
<organism evidence="2 3">
    <name type="scientific">Batillaria attramentaria</name>
    <dbReference type="NCBI Taxonomy" id="370345"/>
    <lineage>
        <taxon>Eukaryota</taxon>
        <taxon>Metazoa</taxon>
        <taxon>Spiralia</taxon>
        <taxon>Lophotrochozoa</taxon>
        <taxon>Mollusca</taxon>
        <taxon>Gastropoda</taxon>
        <taxon>Caenogastropoda</taxon>
        <taxon>Sorbeoconcha</taxon>
        <taxon>Cerithioidea</taxon>
        <taxon>Batillariidae</taxon>
        <taxon>Batillaria</taxon>
    </lineage>
</organism>
<comment type="caution">
    <text evidence="2">The sequence shown here is derived from an EMBL/GenBank/DDBJ whole genome shotgun (WGS) entry which is preliminary data.</text>
</comment>
<dbReference type="SUPFAM" id="SSF49842">
    <property type="entry name" value="TNF-like"/>
    <property type="match status" value="1"/>
</dbReference>
<name>A0ABD0M483_9CAEN</name>
<evidence type="ECO:0000313" key="2">
    <source>
        <dbReference type="EMBL" id="KAK7506720.1"/>
    </source>
</evidence>
<dbReference type="Proteomes" id="UP001519460">
    <property type="component" value="Unassembled WGS sequence"/>
</dbReference>
<dbReference type="InterPro" id="IPR008983">
    <property type="entry name" value="Tumour_necrosis_fac-like_dom"/>
</dbReference>
<keyword evidence="3" id="KW-1185">Reference proteome</keyword>
<dbReference type="EMBL" id="JACVVK020000006">
    <property type="protein sequence ID" value="KAK7506720.1"/>
    <property type="molecule type" value="Genomic_DNA"/>
</dbReference>
<accession>A0ABD0M483</accession>
<dbReference type="AlphaFoldDB" id="A0ABD0M483"/>
<gene>
    <name evidence="2" type="ORF">BaRGS_00002195</name>
</gene>
<reference evidence="2 3" key="1">
    <citation type="journal article" date="2023" name="Sci. Data">
        <title>Genome assembly of the Korean intertidal mud-creeper Batillaria attramentaria.</title>
        <authorList>
            <person name="Patra A.K."/>
            <person name="Ho P.T."/>
            <person name="Jun S."/>
            <person name="Lee S.J."/>
            <person name="Kim Y."/>
            <person name="Won Y.J."/>
        </authorList>
    </citation>
    <scope>NUCLEOTIDE SEQUENCE [LARGE SCALE GENOMIC DNA]</scope>
    <source>
        <strain evidence="2">Wonlab-2016</strain>
    </source>
</reference>
<dbReference type="Pfam" id="PF00386">
    <property type="entry name" value="C1q"/>
    <property type="match status" value="1"/>
</dbReference>
<proteinExistence type="predicted"/>
<dbReference type="InterPro" id="IPR001073">
    <property type="entry name" value="C1q_dom"/>
</dbReference>
<feature type="domain" description="C1q" evidence="1">
    <location>
        <begin position="1"/>
        <end position="104"/>
    </location>
</feature>
<evidence type="ECO:0000313" key="3">
    <source>
        <dbReference type="Proteomes" id="UP001519460"/>
    </source>
</evidence>
<dbReference type="PROSITE" id="PS50871">
    <property type="entry name" value="C1Q"/>
    <property type="match status" value="1"/>
</dbReference>
<evidence type="ECO:0000259" key="1">
    <source>
        <dbReference type="PROSITE" id="PS50871"/>
    </source>
</evidence>
<protein>
    <recommendedName>
        <fullName evidence="1">C1q domain-containing protein</fullName>
    </recommendedName>
</protein>